<evidence type="ECO:0000313" key="1">
    <source>
        <dbReference type="EMBL" id="SDB80014.1"/>
    </source>
</evidence>
<evidence type="ECO:0000313" key="2">
    <source>
        <dbReference type="Proteomes" id="UP000199086"/>
    </source>
</evidence>
<gene>
    <name evidence="1" type="ORF">GA0111570_101288</name>
</gene>
<dbReference type="Proteomes" id="UP000199086">
    <property type="component" value="Unassembled WGS sequence"/>
</dbReference>
<dbReference type="OrthoDB" id="3697068at2"/>
<reference evidence="1 2" key="1">
    <citation type="submission" date="2016-06" db="EMBL/GenBank/DDBJ databases">
        <authorList>
            <person name="Olsen C.W."/>
            <person name="Carey S."/>
            <person name="Hinshaw L."/>
            <person name="Karasin A.I."/>
        </authorList>
    </citation>
    <scope>NUCLEOTIDE SEQUENCE [LARGE SCALE GENOMIC DNA]</scope>
    <source>
        <strain evidence="1 2">LZ-22</strain>
    </source>
</reference>
<organism evidence="1 2">
    <name type="scientific">Raineyella antarctica</name>
    <dbReference type="NCBI Taxonomy" id="1577474"/>
    <lineage>
        <taxon>Bacteria</taxon>
        <taxon>Bacillati</taxon>
        <taxon>Actinomycetota</taxon>
        <taxon>Actinomycetes</taxon>
        <taxon>Propionibacteriales</taxon>
        <taxon>Propionibacteriaceae</taxon>
        <taxon>Raineyella</taxon>
    </lineage>
</organism>
<dbReference type="InterPro" id="IPR036388">
    <property type="entry name" value="WH-like_DNA-bd_sf"/>
</dbReference>
<dbReference type="EMBL" id="FMYF01000001">
    <property type="protein sequence ID" value="SDB80014.1"/>
    <property type="molecule type" value="Genomic_DNA"/>
</dbReference>
<proteinExistence type="predicted"/>
<dbReference type="Gene3D" id="1.10.10.10">
    <property type="entry name" value="Winged helix-like DNA-binding domain superfamily/Winged helix DNA-binding domain"/>
    <property type="match status" value="1"/>
</dbReference>
<dbReference type="AlphaFoldDB" id="A0A1G6GDG6"/>
<dbReference type="RefSeq" id="WP_092605612.1">
    <property type="nucleotide sequence ID" value="NZ_FMYF01000001.1"/>
</dbReference>
<name>A0A1G6GDG6_9ACTN</name>
<accession>A0A1G6GDG6</accession>
<keyword evidence="2" id="KW-1185">Reference proteome</keyword>
<dbReference type="InterPro" id="IPR036390">
    <property type="entry name" value="WH_DNA-bd_sf"/>
</dbReference>
<keyword evidence="1" id="KW-0238">DNA-binding</keyword>
<dbReference type="GO" id="GO:0003677">
    <property type="term" value="F:DNA binding"/>
    <property type="evidence" value="ECO:0007669"/>
    <property type="project" value="UniProtKB-KW"/>
</dbReference>
<dbReference type="SUPFAM" id="SSF46785">
    <property type="entry name" value="Winged helix' DNA-binding domain"/>
    <property type="match status" value="1"/>
</dbReference>
<sequence length="142" mass="15931">MIEQQSRPIGYWAKHLDTLINRAFEQALQDDDVTRRQWQVLSTLSWGGRSAESLHETLDAFRCDEGDSLDAAIKALEQRGWLVARDGILALTTAGETACEDLRQDVDKVRADMSRGISPEDFRIAVDTLQAMCDNLSPAHKD</sequence>
<protein>
    <submittedName>
        <fullName evidence="1">DNA-binding transcriptional regulator, MarR family</fullName>
    </submittedName>
</protein>
<dbReference type="STRING" id="1577474.GA0111570_101288"/>